<dbReference type="PANTHER" id="PTHR11895:SF151">
    <property type="entry name" value="GLUTAMYL-TRNA(GLN) AMIDOTRANSFERASE SUBUNIT A"/>
    <property type="match status" value="1"/>
</dbReference>
<evidence type="ECO:0000259" key="6">
    <source>
        <dbReference type="Pfam" id="PF01425"/>
    </source>
</evidence>
<keyword evidence="7" id="KW-0808">Transferase</keyword>
<comment type="function">
    <text evidence="5">Allows the formation of correctly charged Gln-tRNA(Gln) through the transamidation of misacylated Glu-tRNA(Gln) in organisms which lack glutaminyl-tRNA synthetase. The reaction takes place in the presence of glutamine and ATP through an activated gamma-phospho-Glu-tRNA(Gln).</text>
</comment>
<dbReference type="GO" id="GO:0030956">
    <property type="term" value="C:glutamyl-tRNA(Gln) amidotransferase complex"/>
    <property type="evidence" value="ECO:0007669"/>
    <property type="project" value="InterPro"/>
</dbReference>
<accession>A0A0G0BBS9</accession>
<dbReference type="GO" id="GO:0016740">
    <property type="term" value="F:transferase activity"/>
    <property type="evidence" value="ECO:0007669"/>
    <property type="project" value="UniProtKB-KW"/>
</dbReference>
<evidence type="ECO:0000313" key="7">
    <source>
        <dbReference type="EMBL" id="KKP66819.1"/>
    </source>
</evidence>
<dbReference type="InterPro" id="IPR036928">
    <property type="entry name" value="AS_sf"/>
</dbReference>
<comment type="caution">
    <text evidence="7">The sequence shown here is derived from an EMBL/GenBank/DDBJ whole genome shotgun (WGS) entry which is preliminary data.</text>
</comment>
<dbReference type="PANTHER" id="PTHR11895">
    <property type="entry name" value="TRANSAMIDASE"/>
    <property type="match status" value="1"/>
</dbReference>
<dbReference type="InterPro" id="IPR023631">
    <property type="entry name" value="Amidase_dom"/>
</dbReference>
<dbReference type="GO" id="GO:0005524">
    <property type="term" value="F:ATP binding"/>
    <property type="evidence" value="ECO:0007669"/>
    <property type="project" value="UniProtKB-KW"/>
</dbReference>
<dbReference type="NCBIfam" id="TIGR00132">
    <property type="entry name" value="gatA"/>
    <property type="match status" value="1"/>
</dbReference>
<dbReference type="PATRIC" id="fig|1618761.3.peg.102"/>
<name>A0A0G0BBS9_9BACT</name>
<gene>
    <name evidence="5" type="primary">gatA</name>
    <name evidence="7" type="ORF">UR64_C0002G0035</name>
</gene>
<keyword evidence="1 5" id="KW-0436">Ligase</keyword>
<dbReference type="EC" id="6.3.5.7" evidence="5"/>
<protein>
    <recommendedName>
        <fullName evidence="5">Glutamyl-tRNA(Gln) amidotransferase subunit A</fullName>
        <shortName evidence="5">Glu-ADT subunit A</shortName>
        <ecNumber evidence="5">6.3.5.7</ecNumber>
    </recommendedName>
</protein>
<feature type="active site" description="Acyl-ester intermediate" evidence="5">
    <location>
        <position position="177"/>
    </location>
</feature>
<sequence>MIDLKSLTIENTHNHFKNGDFTIRELVDEYLKVIKNNNERINAYLEVYDDIDEQIKKAEEMFKGGTATILTGIPFSLKDNILMEGHIASSSSKILENHVATYDSFVVAKLKKEGVIFLGRTNMDEFAMGSSTQTSAYGITRNPLDESRVPGGSSGGPAASVAGDMALVALGTETCGSIRQPAAFCGLVGLKPTYGMISRSGVISLASSLDQVSPLGRTVKDTEIIFNAMSFHDEKDSTSIPNEMRIIKDKTIQKRIGIPRKFLSGEGIDKEVMKNFEESCDKLKKAGYELVDVDLPSIKYSLAVYHVLMQAEASSNLARFDGIRYGRSVESDKLYDVYAKSRGSGFGKETRRRVLLGTYILSHGYYDAYYNSALKVRQMIKDELTSFFKDFDVFMTPTVPFLPFKLGEKLDDPIGMYLSDLFSAPANLADIPSIAIPSGKSESGLPFSIQFTAPYLREDILFTIGKEFEKLV</sequence>
<keyword evidence="4 5" id="KW-0648">Protein biosynthesis</keyword>
<feature type="domain" description="Amidase" evidence="6">
    <location>
        <begin position="25"/>
        <end position="459"/>
    </location>
</feature>
<feature type="active site" description="Charge relay system" evidence="5">
    <location>
        <position position="153"/>
    </location>
</feature>
<dbReference type="GO" id="GO:0006412">
    <property type="term" value="P:translation"/>
    <property type="evidence" value="ECO:0007669"/>
    <property type="project" value="UniProtKB-UniRule"/>
</dbReference>
<dbReference type="Gene3D" id="3.90.1300.10">
    <property type="entry name" value="Amidase signature (AS) domain"/>
    <property type="match status" value="1"/>
</dbReference>
<proteinExistence type="inferred from homology"/>
<dbReference type="Pfam" id="PF01425">
    <property type="entry name" value="Amidase"/>
    <property type="match status" value="1"/>
</dbReference>
<dbReference type="EMBL" id="LBPY01000002">
    <property type="protein sequence ID" value="KKP66819.1"/>
    <property type="molecule type" value="Genomic_DNA"/>
</dbReference>
<dbReference type="GO" id="GO:0050567">
    <property type="term" value="F:glutaminyl-tRNA synthase (glutamine-hydrolyzing) activity"/>
    <property type="evidence" value="ECO:0007669"/>
    <property type="project" value="UniProtKB-UniRule"/>
</dbReference>
<evidence type="ECO:0000256" key="2">
    <source>
        <dbReference type="ARBA" id="ARBA00022741"/>
    </source>
</evidence>
<dbReference type="Proteomes" id="UP000034952">
    <property type="component" value="Unassembled WGS sequence"/>
</dbReference>
<dbReference type="InterPro" id="IPR004412">
    <property type="entry name" value="GatA"/>
</dbReference>
<evidence type="ECO:0000313" key="8">
    <source>
        <dbReference type="Proteomes" id="UP000034952"/>
    </source>
</evidence>
<evidence type="ECO:0000256" key="5">
    <source>
        <dbReference type="HAMAP-Rule" id="MF_00120"/>
    </source>
</evidence>
<keyword evidence="3 5" id="KW-0067">ATP-binding</keyword>
<dbReference type="InterPro" id="IPR000120">
    <property type="entry name" value="Amidase"/>
</dbReference>
<dbReference type="SUPFAM" id="SSF75304">
    <property type="entry name" value="Amidase signature (AS) enzymes"/>
    <property type="match status" value="1"/>
</dbReference>
<evidence type="ECO:0000256" key="4">
    <source>
        <dbReference type="ARBA" id="ARBA00022917"/>
    </source>
</evidence>
<reference evidence="7 8" key="1">
    <citation type="journal article" date="2015" name="Nature">
        <title>rRNA introns, odd ribosomes, and small enigmatic genomes across a large radiation of phyla.</title>
        <authorList>
            <person name="Brown C.T."/>
            <person name="Hug L.A."/>
            <person name="Thomas B.C."/>
            <person name="Sharon I."/>
            <person name="Castelle C.J."/>
            <person name="Singh A."/>
            <person name="Wilkins M.J."/>
            <person name="Williams K.H."/>
            <person name="Banfield J.F."/>
        </authorList>
    </citation>
    <scope>NUCLEOTIDE SEQUENCE [LARGE SCALE GENOMIC DNA]</scope>
</reference>
<comment type="catalytic activity">
    <reaction evidence="5">
        <text>L-glutamyl-tRNA(Gln) + L-glutamine + ATP + H2O = L-glutaminyl-tRNA(Gln) + L-glutamate + ADP + phosphate + H(+)</text>
        <dbReference type="Rhea" id="RHEA:17521"/>
        <dbReference type="Rhea" id="RHEA-COMP:9681"/>
        <dbReference type="Rhea" id="RHEA-COMP:9684"/>
        <dbReference type="ChEBI" id="CHEBI:15377"/>
        <dbReference type="ChEBI" id="CHEBI:15378"/>
        <dbReference type="ChEBI" id="CHEBI:29985"/>
        <dbReference type="ChEBI" id="CHEBI:30616"/>
        <dbReference type="ChEBI" id="CHEBI:43474"/>
        <dbReference type="ChEBI" id="CHEBI:58359"/>
        <dbReference type="ChEBI" id="CHEBI:78520"/>
        <dbReference type="ChEBI" id="CHEBI:78521"/>
        <dbReference type="ChEBI" id="CHEBI:456216"/>
        <dbReference type="EC" id="6.3.5.7"/>
    </reaction>
</comment>
<comment type="subunit">
    <text evidence="5">Heterotrimer of A, B and C subunits.</text>
</comment>
<evidence type="ECO:0000256" key="1">
    <source>
        <dbReference type="ARBA" id="ARBA00022598"/>
    </source>
</evidence>
<feature type="active site" description="Charge relay system" evidence="5">
    <location>
        <position position="78"/>
    </location>
</feature>
<comment type="similarity">
    <text evidence="5">Belongs to the amidase family. GatA subfamily.</text>
</comment>
<organism evidence="7 8">
    <name type="scientific">Candidatus Nomurabacteria bacterium GW2011_GWE1_35_16</name>
    <dbReference type="NCBI Taxonomy" id="1618761"/>
    <lineage>
        <taxon>Bacteria</taxon>
        <taxon>Candidatus Nomuraibacteriota</taxon>
    </lineage>
</organism>
<keyword evidence="2 5" id="KW-0547">Nucleotide-binding</keyword>
<dbReference type="AlphaFoldDB" id="A0A0G0BBS9"/>
<evidence type="ECO:0000256" key="3">
    <source>
        <dbReference type="ARBA" id="ARBA00022840"/>
    </source>
</evidence>
<dbReference type="HAMAP" id="MF_00120">
    <property type="entry name" value="GatA"/>
    <property type="match status" value="1"/>
</dbReference>